<feature type="region of interest" description="Disordered" evidence="1">
    <location>
        <begin position="422"/>
        <end position="448"/>
    </location>
</feature>
<feature type="compositionally biased region" description="Polar residues" evidence="1">
    <location>
        <begin position="121"/>
        <end position="143"/>
    </location>
</feature>
<feature type="compositionally biased region" description="Pro residues" evidence="1">
    <location>
        <begin position="663"/>
        <end position="674"/>
    </location>
</feature>
<dbReference type="Proteomes" id="UP000015100">
    <property type="component" value="Unassembled WGS sequence"/>
</dbReference>
<reference evidence="2 3" key="1">
    <citation type="journal article" date="2013" name="PLoS Genet.">
        <title>Genomic mechanisms accounting for the adaptation to parasitism in nematode-trapping fungi.</title>
        <authorList>
            <person name="Meerupati T."/>
            <person name="Andersson K.M."/>
            <person name="Friman E."/>
            <person name="Kumar D."/>
            <person name="Tunlid A."/>
            <person name="Ahren D."/>
        </authorList>
    </citation>
    <scope>NUCLEOTIDE SEQUENCE [LARGE SCALE GENOMIC DNA]</scope>
    <source>
        <strain evidence="2 3">CBS 200.50</strain>
    </source>
</reference>
<feature type="compositionally biased region" description="Low complexity" evidence="1">
    <location>
        <begin position="1"/>
        <end position="13"/>
    </location>
</feature>
<feature type="compositionally biased region" description="Low complexity" evidence="1">
    <location>
        <begin position="44"/>
        <end position="53"/>
    </location>
</feature>
<feature type="compositionally biased region" description="Polar residues" evidence="1">
    <location>
        <begin position="873"/>
        <end position="886"/>
    </location>
</feature>
<evidence type="ECO:0000313" key="3">
    <source>
        <dbReference type="Proteomes" id="UP000015100"/>
    </source>
</evidence>
<feature type="compositionally biased region" description="Basic and acidic residues" evidence="1">
    <location>
        <begin position="578"/>
        <end position="589"/>
    </location>
</feature>
<evidence type="ECO:0000256" key="1">
    <source>
        <dbReference type="SAM" id="MobiDB-lite"/>
    </source>
</evidence>
<feature type="compositionally biased region" description="Basic and acidic residues" evidence="1">
    <location>
        <begin position="802"/>
        <end position="813"/>
    </location>
</feature>
<organism evidence="2 3">
    <name type="scientific">Dactylellina haptotyla (strain CBS 200.50)</name>
    <name type="common">Nematode-trapping fungus</name>
    <name type="synonym">Monacrosporium haptotylum</name>
    <dbReference type="NCBI Taxonomy" id="1284197"/>
    <lineage>
        <taxon>Eukaryota</taxon>
        <taxon>Fungi</taxon>
        <taxon>Dikarya</taxon>
        <taxon>Ascomycota</taxon>
        <taxon>Pezizomycotina</taxon>
        <taxon>Orbiliomycetes</taxon>
        <taxon>Orbiliales</taxon>
        <taxon>Orbiliaceae</taxon>
        <taxon>Dactylellina</taxon>
    </lineage>
</organism>
<feature type="region of interest" description="Disordered" evidence="1">
    <location>
        <begin position="466"/>
        <end position="946"/>
    </location>
</feature>
<feature type="region of interest" description="Disordered" evidence="1">
    <location>
        <begin position="340"/>
        <end position="394"/>
    </location>
</feature>
<feature type="compositionally biased region" description="Polar residues" evidence="1">
    <location>
        <begin position="282"/>
        <end position="305"/>
    </location>
</feature>
<gene>
    <name evidence="2" type="ORF">H072_2319</name>
</gene>
<feature type="compositionally biased region" description="Low complexity" evidence="1">
    <location>
        <begin position="790"/>
        <end position="799"/>
    </location>
</feature>
<dbReference type="OMA" id="HKSYPPV"/>
<feature type="compositionally biased region" description="Basic and acidic residues" evidence="1">
    <location>
        <begin position="101"/>
        <end position="110"/>
    </location>
</feature>
<feature type="compositionally biased region" description="Basic and acidic residues" evidence="1">
    <location>
        <begin position="527"/>
        <end position="537"/>
    </location>
</feature>
<feature type="compositionally biased region" description="Low complexity" evidence="1">
    <location>
        <begin position="849"/>
        <end position="862"/>
    </location>
</feature>
<feature type="compositionally biased region" description="Basic and acidic residues" evidence="1">
    <location>
        <begin position="821"/>
        <end position="840"/>
    </location>
</feature>
<feature type="compositionally biased region" description="Low complexity" evidence="1">
    <location>
        <begin position="627"/>
        <end position="641"/>
    </location>
</feature>
<protein>
    <submittedName>
        <fullName evidence="2">Uncharacterized protein</fullName>
    </submittedName>
</protein>
<reference evidence="3" key="2">
    <citation type="submission" date="2013-04" db="EMBL/GenBank/DDBJ databases">
        <title>Genomic mechanisms accounting for the adaptation to parasitism in nematode-trapping fungi.</title>
        <authorList>
            <person name="Ahren D.G."/>
        </authorList>
    </citation>
    <scope>NUCLEOTIDE SEQUENCE [LARGE SCALE GENOMIC DNA]</scope>
    <source>
        <strain evidence="3">CBS 200.50</strain>
    </source>
</reference>
<dbReference type="OrthoDB" id="5414910at2759"/>
<feature type="compositionally biased region" description="Polar residues" evidence="1">
    <location>
        <begin position="206"/>
        <end position="228"/>
    </location>
</feature>
<dbReference type="EMBL" id="AQGS01000070">
    <property type="protein sequence ID" value="EPS43695.1"/>
    <property type="molecule type" value="Genomic_DNA"/>
</dbReference>
<keyword evidence="3" id="KW-1185">Reference proteome</keyword>
<accession>S8AL76</accession>
<proteinExistence type="predicted"/>
<feature type="compositionally biased region" description="Polar residues" evidence="1">
    <location>
        <begin position="244"/>
        <end position="264"/>
    </location>
</feature>
<feature type="compositionally biased region" description="Polar residues" evidence="1">
    <location>
        <begin position="467"/>
        <end position="481"/>
    </location>
</feature>
<comment type="caution">
    <text evidence="2">The sequence shown here is derived from an EMBL/GenBank/DDBJ whole genome shotgun (WGS) entry which is preliminary data.</text>
</comment>
<sequence length="1101" mass="119388">MPSFASFSSSPLAIGKGKAHKSYPPVSMKAPSLPETPHLDTSDLLYSVQSVPSPLSPPLDSRQELNPEYQYQDHNNPPRPAWHTSDPYQHGEPGFVGGHQYKVERQEERRRLRSLGLLSGASTPQSELSNTYSAMTTTSTSQKPDARRRSSWQPPLKGKLQKRNKSKEPEQGRMSLDTKHASIDFPSLPPPPPQQQQQQQHHHSFSRLQTYASPTPGGSQCTTPSGMTPTRELMHPNPPFAHSGRSQSSLGTMSSAATLPSPSLGNLVDFYDPNSPLLSPGQAFSTAPSSPVVPLNSQVSSQSPSPIGFHRPRYNQVETTLNTVGISPLIAAQNMSNSSVTSGATAKKPIQRPKTPTSGANASSSSVNTTSSLKGFEKQSEGSSSQPYQPKYAAKSHVTSTVPFSQTANQDSGATPFVHLDFAPPPKPFARQTAESRKSTSSETRLTTQEAKEYQAIAQATREAYITRNQTPSDITATGKSNGRPPLAPSKLSFEVKSASAPDAQGGKSTVLPPKSILRKPVEPVIEDVKNSEEPSRRQTFSNSVQMPPNLIPEPLRIVSNPMRSEPVSPITLNPQPERGRPTFKRGEEESGAGVSRKSSTSARKSIDVENPSAKNFDISKYTQAGPSKPSQSKAQKSYPPISYKRPAVDPSLSTEPSVSAPQIPPIPPVPPLPESLQDGRGLSTPPPIRYDNAIESSDEESIDRPSTASEAKRTGKSRLSSGVSLIEDGPVRPRAPSMSEILKDFYKPGTEDTSPSEVTENPDWLSQLFRTKKSEAKARSRPTNIMTTPPSSFSPPLSKYTMKENDSRRSSRQDLSLEGQKVHERAERQRLEVERKLMEAETEPNLTPRSSPRFPRPSVSVTASPDLRVVTADTSSLRSASTTSVDRLDPVVGGSLNLGRVEEIPSTPSTSSLEEKKPVRKRRPTSAEVRQQLGEMTPPHEREDWEVTRNSQANLSNINLPQTQTIASTPASPSIPAPTLPLAPPAPLVVNKPVSGRLPVGIDSTASASAPTRGKEPFGLGLVTKPSNSSLLGLDVTKTLTKILVVCCTCHRLHDPPSDIYRQMAQGNTEFRCPYCIHPINVQDCCSAYTSICNLIEKIN</sequence>
<feature type="compositionally biased region" description="Basic and acidic residues" evidence="1">
    <location>
        <begin position="742"/>
        <end position="751"/>
    </location>
</feature>
<feature type="compositionally biased region" description="Low complexity" evidence="1">
    <location>
        <begin position="355"/>
        <end position="372"/>
    </location>
</feature>
<feature type="region of interest" description="Disordered" evidence="1">
    <location>
        <begin position="1"/>
        <end position="309"/>
    </location>
</feature>
<dbReference type="AlphaFoldDB" id="S8AL76"/>
<name>S8AL76_DACHA</name>
<feature type="compositionally biased region" description="Basic and acidic residues" evidence="1">
    <location>
        <begin position="166"/>
        <end position="182"/>
    </location>
</feature>
<dbReference type="HOGENOM" id="CLU_287423_0_0_1"/>
<evidence type="ECO:0000313" key="2">
    <source>
        <dbReference type="EMBL" id="EPS43695.1"/>
    </source>
</evidence>
<feature type="compositionally biased region" description="Polar residues" evidence="1">
    <location>
        <begin position="538"/>
        <end position="547"/>
    </location>
</feature>